<organism evidence="1">
    <name type="scientific">Rhizophora mucronata</name>
    <name type="common">Asiatic mangrove</name>
    <dbReference type="NCBI Taxonomy" id="61149"/>
    <lineage>
        <taxon>Eukaryota</taxon>
        <taxon>Viridiplantae</taxon>
        <taxon>Streptophyta</taxon>
        <taxon>Embryophyta</taxon>
        <taxon>Tracheophyta</taxon>
        <taxon>Spermatophyta</taxon>
        <taxon>Magnoliopsida</taxon>
        <taxon>eudicotyledons</taxon>
        <taxon>Gunneridae</taxon>
        <taxon>Pentapetalae</taxon>
        <taxon>rosids</taxon>
        <taxon>fabids</taxon>
        <taxon>Malpighiales</taxon>
        <taxon>Rhizophoraceae</taxon>
        <taxon>Rhizophora</taxon>
    </lineage>
</organism>
<name>A0A2P2KG13_RHIMU</name>
<sequence length="10" mass="1208">MNFMLLVNLI</sequence>
<reference evidence="1" key="1">
    <citation type="submission" date="2018-02" db="EMBL/GenBank/DDBJ databases">
        <title>Rhizophora mucronata_Transcriptome.</title>
        <authorList>
            <person name="Meera S.P."/>
            <person name="Sreeshan A."/>
            <person name="Augustine A."/>
        </authorList>
    </citation>
    <scope>NUCLEOTIDE SEQUENCE</scope>
    <source>
        <tissue evidence="1">Leaf</tissue>
    </source>
</reference>
<proteinExistence type="predicted"/>
<protein>
    <submittedName>
        <fullName evidence="1">Uncharacterized protein</fullName>
    </submittedName>
</protein>
<dbReference type="EMBL" id="GGEC01024169">
    <property type="protein sequence ID" value="MBX04653.1"/>
    <property type="molecule type" value="Transcribed_RNA"/>
</dbReference>
<evidence type="ECO:0000313" key="1">
    <source>
        <dbReference type="EMBL" id="MBX04653.1"/>
    </source>
</evidence>
<accession>A0A2P2KG13</accession>